<gene>
    <name evidence="1" type="ORF">San01_61200</name>
</gene>
<evidence type="ECO:0000313" key="2">
    <source>
        <dbReference type="Proteomes" id="UP000325598"/>
    </source>
</evidence>
<comment type="caution">
    <text evidence="1">The sequence shown here is derived from an EMBL/GenBank/DDBJ whole genome shotgun (WGS) entry which is preliminary data.</text>
</comment>
<dbReference type="Proteomes" id="UP000325598">
    <property type="component" value="Unassembled WGS sequence"/>
</dbReference>
<accession>A0A5J4LNR1</accession>
<dbReference type="RefSeq" id="WP_158101112.1">
    <property type="nucleotide sequence ID" value="NZ_BLAG01000020.1"/>
</dbReference>
<organism evidence="1 2">
    <name type="scientific">Streptomyces angustmyceticus</name>
    <dbReference type="NCBI Taxonomy" id="285578"/>
    <lineage>
        <taxon>Bacteria</taxon>
        <taxon>Bacillati</taxon>
        <taxon>Actinomycetota</taxon>
        <taxon>Actinomycetes</taxon>
        <taxon>Kitasatosporales</taxon>
        <taxon>Streptomycetaceae</taxon>
        <taxon>Streptomyces</taxon>
    </lineage>
</organism>
<dbReference type="AlphaFoldDB" id="A0A5J4LNR1"/>
<name>A0A5J4LNR1_9ACTN</name>
<proteinExistence type="predicted"/>
<keyword evidence="2" id="KW-1185">Reference proteome</keyword>
<sequence length="49" mass="5140">MPGEPTLSTKGNGIDLPNRLLPLGDAATVEQALLAHVEDVLAAQERGEM</sequence>
<protein>
    <submittedName>
        <fullName evidence="1">Uncharacterized protein</fullName>
    </submittedName>
</protein>
<evidence type="ECO:0000313" key="1">
    <source>
        <dbReference type="EMBL" id="GES33632.1"/>
    </source>
</evidence>
<dbReference type="GeneID" id="96750166"/>
<reference evidence="1 2" key="1">
    <citation type="submission" date="2019-10" db="EMBL/GenBank/DDBJ databases">
        <title>Whole genome shotgun sequence of Streptomyces angustmyceticus NBRC 3934.</title>
        <authorList>
            <person name="Hosoyama A."/>
            <person name="Ichikawa N."/>
            <person name="Kimura A."/>
            <person name="Kitahashi Y."/>
            <person name="Komaki H."/>
            <person name="Uohara A."/>
        </authorList>
    </citation>
    <scope>NUCLEOTIDE SEQUENCE [LARGE SCALE GENOMIC DNA]</scope>
    <source>
        <strain evidence="1 2">NBRC 3934</strain>
    </source>
</reference>
<dbReference type="EMBL" id="BLAG01000020">
    <property type="protein sequence ID" value="GES33632.1"/>
    <property type="molecule type" value="Genomic_DNA"/>
</dbReference>